<dbReference type="Gene3D" id="3.40.50.1110">
    <property type="entry name" value="SGNH hydrolase"/>
    <property type="match status" value="1"/>
</dbReference>
<accession>A0A1M6LDH5</accession>
<dbReference type="RefSeq" id="WP_154071150.1">
    <property type="nucleotide sequence ID" value="NZ_LT670844.1"/>
</dbReference>
<dbReference type="AlphaFoldDB" id="A0A1M6LDH5"/>
<reference evidence="1 2" key="1">
    <citation type="submission" date="2016-11" db="EMBL/GenBank/DDBJ databases">
        <authorList>
            <person name="Jaros S."/>
            <person name="Januszkiewicz K."/>
            <person name="Wedrychowicz H."/>
        </authorList>
    </citation>
    <scope>NUCLEOTIDE SEQUENCE [LARGE SCALE GENOMIC DNA]</scope>
    <source>
        <strain evidence="1 2">GAS499</strain>
    </source>
</reference>
<dbReference type="Proteomes" id="UP000189935">
    <property type="component" value="Chromosome I"/>
</dbReference>
<sequence>MRHFAGSPPGIFRAFGDSVTLGTAASPITNGYVYLLSTALCRPITNYGTNGDMVPDQTVKIYGINPAYGDISTIMLGVNDERIYGVNATTLGYYRRGLQCLAAYLGLGIKQFGVSSGVYTGTWVNTGVYGLGKSSTTNGSTATFSVNGTTVYLGMIQQDSAPGTFNVLIDGVTVGSYATQTTGLGPTINGVTYGAMLLRFPGLSAGVHSVQIVVTSATGAGNTVYIDWVAGNAQTVKPRVYVSNVIYAQAYTAGGSSANVDSYNAAITSLIAELVADGLNITAVNVNVLNLGVDMDGAYHPLNSGHVKLATAFQSAFV</sequence>
<evidence type="ECO:0008006" key="3">
    <source>
        <dbReference type="Google" id="ProtNLM"/>
    </source>
</evidence>
<evidence type="ECO:0000313" key="1">
    <source>
        <dbReference type="EMBL" id="SHJ69260.1"/>
    </source>
</evidence>
<dbReference type="GO" id="GO:0016788">
    <property type="term" value="F:hydrolase activity, acting on ester bonds"/>
    <property type="evidence" value="ECO:0007669"/>
    <property type="project" value="UniProtKB-ARBA"/>
</dbReference>
<dbReference type="InterPro" id="IPR036514">
    <property type="entry name" value="SGNH_hydro_sf"/>
</dbReference>
<proteinExistence type="predicted"/>
<evidence type="ECO:0000313" key="2">
    <source>
        <dbReference type="Proteomes" id="UP000189935"/>
    </source>
</evidence>
<name>A0A1M6LDH5_9BRAD</name>
<dbReference type="Gene3D" id="2.60.120.260">
    <property type="entry name" value="Galactose-binding domain-like"/>
    <property type="match status" value="1"/>
</dbReference>
<protein>
    <recommendedName>
        <fullName evidence="3">SGNH hydrolase-type esterase domain-containing protein</fullName>
    </recommendedName>
</protein>
<dbReference type="OrthoDB" id="8456961at2"/>
<dbReference type="SUPFAM" id="SSF52266">
    <property type="entry name" value="SGNH hydrolase"/>
    <property type="match status" value="1"/>
</dbReference>
<dbReference type="EMBL" id="LT670844">
    <property type="protein sequence ID" value="SHJ69260.1"/>
    <property type="molecule type" value="Genomic_DNA"/>
</dbReference>
<organism evidence="1 2">
    <name type="scientific">Bradyrhizobium lablabi</name>
    <dbReference type="NCBI Taxonomy" id="722472"/>
    <lineage>
        <taxon>Bacteria</taxon>
        <taxon>Pseudomonadati</taxon>
        <taxon>Pseudomonadota</taxon>
        <taxon>Alphaproteobacteria</taxon>
        <taxon>Hyphomicrobiales</taxon>
        <taxon>Nitrobacteraceae</taxon>
        <taxon>Bradyrhizobium</taxon>
    </lineage>
</organism>
<gene>
    <name evidence="1" type="ORF">SAMN05444159_1247</name>
</gene>